<dbReference type="InterPro" id="IPR036390">
    <property type="entry name" value="WH_DNA-bd_sf"/>
</dbReference>
<feature type="domain" description="HTH marR-type" evidence="1">
    <location>
        <begin position="1"/>
        <end position="141"/>
    </location>
</feature>
<proteinExistence type="predicted"/>
<dbReference type="InterPro" id="IPR000835">
    <property type="entry name" value="HTH_MarR-typ"/>
</dbReference>
<sequence>MARETLKKNEFEALSDFRYQLRCFIRFSEELTHQYGITNLQYLLLLHVKGYKGREWATIGELAERLQAHHNGVVSLATRCEKLGLIYRKRGSIDKRAVEIHLTPEGNKLVKVIANLHRNELLKLQGIFKIPGAGELGADQA</sequence>
<evidence type="ECO:0000313" key="3">
    <source>
        <dbReference type="Proteomes" id="UP001320326"/>
    </source>
</evidence>
<name>A0AAN2BYV2_9PROT</name>
<dbReference type="GO" id="GO:0003700">
    <property type="term" value="F:DNA-binding transcription factor activity"/>
    <property type="evidence" value="ECO:0007669"/>
    <property type="project" value="InterPro"/>
</dbReference>
<evidence type="ECO:0000313" key="2">
    <source>
        <dbReference type="EMBL" id="BCK87535.1"/>
    </source>
</evidence>
<dbReference type="PANTHER" id="PTHR33164:SF43">
    <property type="entry name" value="HTH-TYPE TRANSCRIPTIONAL REPRESSOR YETL"/>
    <property type="match status" value="1"/>
</dbReference>
<dbReference type="InterPro" id="IPR039422">
    <property type="entry name" value="MarR/SlyA-like"/>
</dbReference>
<dbReference type="SMART" id="SM00347">
    <property type="entry name" value="HTH_MARR"/>
    <property type="match status" value="1"/>
</dbReference>
<evidence type="ECO:0000259" key="1">
    <source>
        <dbReference type="PROSITE" id="PS50995"/>
    </source>
</evidence>
<organism evidence="2 3">
    <name type="scientific">Sideroxyarcus emersonii</name>
    <dbReference type="NCBI Taxonomy" id="2764705"/>
    <lineage>
        <taxon>Bacteria</taxon>
        <taxon>Pseudomonadati</taxon>
        <taxon>Pseudomonadota</taxon>
        <taxon>Betaproteobacteria</taxon>
        <taxon>Nitrosomonadales</taxon>
        <taxon>Gallionellaceae</taxon>
        <taxon>Sideroxyarcus</taxon>
    </lineage>
</organism>
<dbReference type="PANTHER" id="PTHR33164">
    <property type="entry name" value="TRANSCRIPTIONAL REGULATOR, MARR FAMILY"/>
    <property type="match status" value="1"/>
</dbReference>
<protein>
    <recommendedName>
        <fullName evidence="1">HTH marR-type domain-containing protein</fullName>
    </recommendedName>
</protein>
<dbReference type="Pfam" id="PF12802">
    <property type="entry name" value="MarR_2"/>
    <property type="match status" value="1"/>
</dbReference>
<dbReference type="AlphaFoldDB" id="A0AAN2BYV2"/>
<dbReference type="InterPro" id="IPR036388">
    <property type="entry name" value="WH-like_DNA-bd_sf"/>
</dbReference>
<dbReference type="GO" id="GO:0006950">
    <property type="term" value="P:response to stress"/>
    <property type="evidence" value="ECO:0007669"/>
    <property type="project" value="TreeGrafter"/>
</dbReference>
<dbReference type="Proteomes" id="UP001320326">
    <property type="component" value="Chromosome"/>
</dbReference>
<reference evidence="2 3" key="1">
    <citation type="journal article" date="2022" name="Int. J. Syst. Evol. Microbiol.">
        <title>&lt;i&gt;Sideroxyarcus emersonii&lt;/i&gt; gen. nov. sp. nov., a neutrophilic, microaerobic iron- and thiosulfate-oxidizing bacterium isolated from iron-rich wetland sediment.</title>
        <authorList>
            <person name="Kato S."/>
            <person name="Itoh T."/>
            <person name="Iino T."/>
            <person name="Ohkuma M."/>
        </authorList>
    </citation>
    <scope>NUCLEOTIDE SEQUENCE [LARGE SCALE GENOMIC DNA]</scope>
    <source>
        <strain evidence="2 3">MIZ01</strain>
    </source>
</reference>
<dbReference type="Gene3D" id="1.10.10.10">
    <property type="entry name" value="Winged helix-like DNA-binding domain superfamily/Winged helix DNA-binding domain"/>
    <property type="match status" value="1"/>
</dbReference>
<gene>
    <name evidence="2" type="ORF">MIZ01_1319</name>
</gene>
<dbReference type="EMBL" id="AP023423">
    <property type="protein sequence ID" value="BCK87535.1"/>
    <property type="molecule type" value="Genomic_DNA"/>
</dbReference>
<dbReference type="KEGG" id="seme:MIZ01_1319"/>
<dbReference type="SUPFAM" id="SSF46785">
    <property type="entry name" value="Winged helix' DNA-binding domain"/>
    <property type="match status" value="1"/>
</dbReference>
<dbReference type="PROSITE" id="PS50995">
    <property type="entry name" value="HTH_MARR_2"/>
    <property type="match status" value="1"/>
</dbReference>
<keyword evidence="3" id="KW-1185">Reference proteome</keyword>
<accession>A0AAN2BYV2</accession>